<evidence type="ECO:0000256" key="1">
    <source>
        <dbReference type="ARBA" id="ARBA00022448"/>
    </source>
</evidence>
<dbReference type="NCBIfam" id="TIGR01727">
    <property type="entry name" value="oligo_HPY"/>
    <property type="match status" value="1"/>
</dbReference>
<dbReference type="InterPro" id="IPR013563">
    <property type="entry name" value="Oligopep_ABC_C"/>
</dbReference>
<dbReference type="PANTHER" id="PTHR43067:SF3">
    <property type="entry name" value="MALTOSE ABC TRANSPORTER, ATP-BINDING PROTEIN"/>
    <property type="match status" value="1"/>
</dbReference>
<dbReference type="SUPFAM" id="SSF52540">
    <property type="entry name" value="P-loop containing nucleoside triphosphate hydrolases"/>
    <property type="match status" value="1"/>
</dbReference>
<evidence type="ECO:0000256" key="2">
    <source>
        <dbReference type="ARBA" id="ARBA00022741"/>
    </source>
</evidence>
<keyword evidence="1" id="KW-0813">Transport</keyword>
<dbReference type="EMBL" id="DRYQ01000063">
    <property type="protein sequence ID" value="HHQ50574.1"/>
    <property type="molecule type" value="Genomic_DNA"/>
</dbReference>
<dbReference type="GO" id="GO:0015833">
    <property type="term" value="P:peptide transport"/>
    <property type="evidence" value="ECO:0007669"/>
    <property type="project" value="InterPro"/>
</dbReference>
<keyword evidence="3 5" id="KW-0067">ATP-binding</keyword>
<organism evidence="5">
    <name type="scientific">Ignisphaera aggregans</name>
    <dbReference type="NCBI Taxonomy" id="334771"/>
    <lineage>
        <taxon>Archaea</taxon>
        <taxon>Thermoproteota</taxon>
        <taxon>Thermoprotei</taxon>
        <taxon>Desulfurococcales</taxon>
        <taxon>Desulfurococcaceae</taxon>
        <taxon>Ignisphaera</taxon>
    </lineage>
</organism>
<evidence type="ECO:0000259" key="4">
    <source>
        <dbReference type="Pfam" id="PF08352"/>
    </source>
</evidence>
<protein>
    <submittedName>
        <fullName evidence="5">ABC transporter ATP-binding protein</fullName>
    </submittedName>
</protein>
<accession>A0A7J3Z6W3</accession>
<dbReference type="Gene3D" id="3.40.50.300">
    <property type="entry name" value="P-loop containing nucleotide triphosphate hydrolases"/>
    <property type="match status" value="1"/>
</dbReference>
<reference evidence="5" key="1">
    <citation type="journal article" date="2020" name="mSystems">
        <title>Genome- and Community-Level Interaction Insights into Carbon Utilization and Element Cycling Functions of Hydrothermarchaeota in Hydrothermal Sediment.</title>
        <authorList>
            <person name="Zhou Z."/>
            <person name="Liu Y."/>
            <person name="Xu W."/>
            <person name="Pan J."/>
            <person name="Luo Z.H."/>
            <person name="Li M."/>
        </authorList>
    </citation>
    <scope>NUCLEOTIDE SEQUENCE [LARGE SCALE GENOMIC DNA]</scope>
    <source>
        <strain evidence="5">SpSt-1105</strain>
    </source>
</reference>
<dbReference type="AlphaFoldDB" id="A0A7J3Z6W3"/>
<comment type="caution">
    <text evidence="5">The sequence shown here is derived from an EMBL/GenBank/DDBJ whole genome shotgun (WGS) entry which is preliminary data.</text>
</comment>
<dbReference type="Pfam" id="PF08352">
    <property type="entry name" value="oligo_HPY"/>
    <property type="match status" value="1"/>
</dbReference>
<sequence>MSILGVPVVEVLQLMLGIKRSQGILYIFIMHDQAVTSYMRDRMAVMYLGEKLRRVEKLRKLLTTLHPCTRALMEAMPEPNPSNRLLLRKVSIIGEVHSAVNVPLGCRFHPRCPFAMDVCRKKEPHLVEEKGCQVAC</sequence>
<gene>
    <name evidence="5" type="ORF">ENM66_04400</name>
</gene>
<dbReference type="GO" id="GO:0005524">
    <property type="term" value="F:ATP binding"/>
    <property type="evidence" value="ECO:0007669"/>
    <property type="project" value="UniProtKB-KW"/>
</dbReference>
<evidence type="ECO:0000256" key="3">
    <source>
        <dbReference type="ARBA" id="ARBA00022840"/>
    </source>
</evidence>
<dbReference type="PANTHER" id="PTHR43067">
    <property type="entry name" value="OLIGOPEPTIDE/DIPEPTIDE ABC TRANSPORTER, ATPASE SUBUNIT"/>
    <property type="match status" value="1"/>
</dbReference>
<dbReference type="InterPro" id="IPR027417">
    <property type="entry name" value="P-loop_NTPase"/>
</dbReference>
<keyword evidence="2" id="KW-0547">Nucleotide-binding</keyword>
<feature type="domain" description="Oligopeptide/dipeptide ABC transporter C-terminal" evidence="4">
    <location>
        <begin position="63"/>
        <end position="119"/>
    </location>
</feature>
<evidence type="ECO:0000313" key="5">
    <source>
        <dbReference type="EMBL" id="HHQ50574.1"/>
    </source>
</evidence>
<name>A0A7J3Z6W3_9CREN</name>
<proteinExistence type="predicted"/>